<evidence type="ECO:0000256" key="12">
    <source>
        <dbReference type="SAM" id="Coils"/>
    </source>
</evidence>
<dbReference type="EC" id="5.3.3.2" evidence="11"/>
<comment type="function">
    <text evidence="11">Involved in the biosynthesis of isoprenoids. Catalyzes the 1,3-allylic rearrangement of the homoallylic substrate isopentenyl (IPP) to its allylic isomer, dimethylallyl diphosphate (DMAPP).</text>
</comment>
<accession>A0ABV8AXP5</accession>
<feature type="binding site" evidence="11">
    <location>
        <begin position="280"/>
        <end position="281"/>
    </location>
    <ligand>
        <name>FMN</name>
        <dbReference type="ChEBI" id="CHEBI:58210"/>
    </ligand>
</feature>
<feature type="binding site" evidence="11">
    <location>
        <position position="184"/>
    </location>
    <ligand>
        <name>FMN</name>
        <dbReference type="ChEBI" id="CHEBI:58210"/>
    </ligand>
</feature>
<reference evidence="15" key="1">
    <citation type="journal article" date="2019" name="Int. J. Syst. Evol. Microbiol.">
        <title>The Global Catalogue of Microorganisms (GCM) 10K type strain sequencing project: providing services to taxonomists for standard genome sequencing and annotation.</title>
        <authorList>
            <consortium name="The Broad Institute Genomics Platform"/>
            <consortium name="The Broad Institute Genome Sequencing Center for Infectious Disease"/>
            <person name="Wu L."/>
            <person name="Ma J."/>
        </authorList>
    </citation>
    <scope>NUCLEOTIDE SEQUENCE [LARGE SCALE GENOMIC DNA]</scope>
    <source>
        <strain evidence="15">CCUG 61889</strain>
    </source>
</reference>
<keyword evidence="6 11" id="KW-0460">Magnesium</keyword>
<feature type="binding site" evidence="11">
    <location>
        <begin position="6"/>
        <end position="7"/>
    </location>
    <ligand>
        <name>substrate</name>
    </ligand>
</feature>
<dbReference type="GO" id="GO:0004452">
    <property type="term" value="F:isopentenyl-diphosphate delta-isomerase activity"/>
    <property type="evidence" value="ECO:0007669"/>
    <property type="project" value="UniProtKB-EC"/>
</dbReference>
<comment type="subunit">
    <text evidence="10 11">Homooctamer. Dimer of tetramers.</text>
</comment>
<evidence type="ECO:0000256" key="6">
    <source>
        <dbReference type="ARBA" id="ARBA00022842"/>
    </source>
</evidence>
<evidence type="ECO:0000313" key="15">
    <source>
        <dbReference type="Proteomes" id="UP001595752"/>
    </source>
</evidence>
<gene>
    <name evidence="11 14" type="primary">fni</name>
    <name evidence="14" type="ORF">ACFOU2_04185</name>
</gene>
<evidence type="ECO:0000256" key="3">
    <source>
        <dbReference type="ARBA" id="ARBA00022630"/>
    </source>
</evidence>
<feature type="coiled-coil region" evidence="12">
    <location>
        <begin position="122"/>
        <end position="149"/>
    </location>
</feature>
<evidence type="ECO:0000256" key="7">
    <source>
        <dbReference type="ARBA" id="ARBA00022857"/>
    </source>
</evidence>
<dbReference type="RefSeq" id="WP_377912481.1">
    <property type="nucleotide sequence ID" value="NZ_JBHRZT010000020.1"/>
</dbReference>
<comment type="cofactor">
    <cofactor evidence="11">
        <name>Mg(2+)</name>
        <dbReference type="ChEBI" id="CHEBI:18420"/>
    </cofactor>
</comment>
<evidence type="ECO:0000256" key="4">
    <source>
        <dbReference type="ARBA" id="ARBA00022643"/>
    </source>
</evidence>
<feature type="binding site" evidence="11">
    <location>
        <position position="93"/>
    </location>
    <ligand>
        <name>FMN</name>
        <dbReference type="ChEBI" id="CHEBI:58210"/>
    </ligand>
</feature>
<dbReference type="PANTHER" id="PTHR43665">
    <property type="entry name" value="ISOPENTENYL-DIPHOSPHATE DELTA-ISOMERASE"/>
    <property type="match status" value="1"/>
</dbReference>
<dbReference type="InterPro" id="IPR013785">
    <property type="entry name" value="Aldolase_TIM"/>
</dbReference>
<comment type="cofactor">
    <cofactor evidence="1 11">
        <name>FMN</name>
        <dbReference type="ChEBI" id="CHEBI:58210"/>
    </cofactor>
</comment>
<keyword evidence="9 11" id="KW-0413">Isomerase</keyword>
<keyword evidence="15" id="KW-1185">Reference proteome</keyword>
<evidence type="ECO:0000256" key="5">
    <source>
        <dbReference type="ARBA" id="ARBA00022723"/>
    </source>
</evidence>
<feature type="binding site" evidence="11">
    <location>
        <begin position="62"/>
        <end position="64"/>
    </location>
    <ligand>
        <name>FMN</name>
        <dbReference type="ChEBI" id="CHEBI:58210"/>
    </ligand>
</feature>
<dbReference type="PIRSF" id="PIRSF003314">
    <property type="entry name" value="IPP_isomerase"/>
    <property type="match status" value="1"/>
</dbReference>
<comment type="catalytic activity">
    <reaction evidence="11">
        <text>isopentenyl diphosphate = dimethylallyl diphosphate</text>
        <dbReference type="Rhea" id="RHEA:23284"/>
        <dbReference type="ChEBI" id="CHEBI:57623"/>
        <dbReference type="ChEBI" id="CHEBI:128769"/>
        <dbReference type="EC" id="5.3.3.2"/>
    </reaction>
</comment>
<evidence type="ECO:0000256" key="2">
    <source>
        <dbReference type="ARBA" id="ARBA00022490"/>
    </source>
</evidence>
<evidence type="ECO:0000256" key="11">
    <source>
        <dbReference type="HAMAP-Rule" id="MF_00354"/>
    </source>
</evidence>
<feature type="binding site" evidence="11">
    <location>
        <position position="122"/>
    </location>
    <ligand>
        <name>FMN</name>
        <dbReference type="ChEBI" id="CHEBI:58210"/>
    </ligand>
</feature>
<dbReference type="Pfam" id="PF01070">
    <property type="entry name" value="FMN_dh"/>
    <property type="match status" value="1"/>
</dbReference>
<feature type="binding site" evidence="11">
    <location>
        <position position="153"/>
    </location>
    <ligand>
        <name>Mg(2+)</name>
        <dbReference type="ChEBI" id="CHEBI:18420"/>
    </ligand>
</feature>
<dbReference type="SMART" id="SM01240">
    <property type="entry name" value="IMPDH"/>
    <property type="match status" value="1"/>
</dbReference>
<keyword evidence="3 11" id="KW-0285">Flavoprotein</keyword>
<organism evidence="14 15">
    <name type="scientific">Bacillus songklensis</name>
    <dbReference type="NCBI Taxonomy" id="1069116"/>
    <lineage>
        <taxon>Bacteria</taxon>
        <taxon>Bacillati</taxon>
        <taxon>Bacillota</taxon>
        <taxon>Bacilli</taxon>
        <taxon>Bacillales</taxon>
        <taxon>Bacillaceae</taxon>
        <taxon>Bacillus</taxon>
    </lineage>
</organism>
<protein>
    <recommendedName>
        <fullName evidence="11">Isopentenyl-diphosphate delta-isomerase</fullName>
        <shortName evidence="11">IPP isomerase</shortName>
        <ecNumber evidence="11">5.3.3.2</ecNumber>
    </recommendedName>
    <alternativeName>
        <fullName evidence="11">Isopentenyl diphosphate:dimethylallyl diphosphate isomerase</fullName>
    </alternativeName>
    <alternativeName>
        <fullName evidence="11">Isopentenyl pyrophosphate isomerase</fullName>
    </alternativeName>
    <alternativeName>
        <fullName evidence="11">Type 2 isopentenyl diphosphate isomerase</fullName>
        <shortName evidence="11">IDI-2</shortName>
    </alternativeName>
</protein>
<dbReference type="InterPro" id="IPR000262">
    <property type="entry name" value="FMN-dep_DH"/>
</dbReference>
<comment type="cofactor">
    <cofactor evidence="11">
        <name>NADPH</name>
        <dbReference type="ChEBI" id="CHEBI:57783"/>
    </cofactor>
</comment>
<evidence type="ECO:0000256" key="1">
    <source>
        <dbReference type="ARBA" id="ARBA00001917"/>
    </source>
</evidence>
<feature type="binding site" evidence="11">
    <location>
        <position position="152"/>
    </location>
    <ligand>
        <name>substrate</name>
    </ligand>
</feature>
<keyword evidence="12" id="KW-0175">Coiled coil</keyword>
<dbReference type="NCBIfam" id="TIGR02151">
    <property type="entry name" value="IPP_isom_2"/>
    <property type="match status" value="1"/>
</dbReference>
<keyword evidence="4 11" id="KW-0288">FMN</keyword>
<comment type="caution">
    <text evidence="14">The sequence shown here is derived from an EMBL/GenBank/DDBJ whole genome shotgun (WGS) entry which is preliminary data.</text>
</comment>
<dbReference type="HAMAP" id="MF_00354">
    <property type="entry name" value="Idi_2"/>
    <property type="match status" value="1"/>
</dbReference>
<comment type="similarity">
    <text evidence="11">Belongs to the IPP isomerase type 2 family.</text>
</comment>
<evidence type="ECO:0000313" key="14">
    <source>
        <dbReference type="EMBL" id="MFC3882738.1"/>
    </source>
</evidence>
<keyword evidence="8 11" id="KW-0414">Isoprene biosynthesis</keyword>
<feature type="binding site" evidence="11">
    <location>
        <begin position="258"/>
        <end position="259"/>
    </location>
    <ligand>
        <name>FMN</name>
        <dbReference type="ChEBI" id="CHEBI:58210"/>
    </ligand>
</feature>
<feature type="domain" description="FMN-dependent dehydrogenase" evidence="13">
    <location>
        <begin position="166"/>
        <end position="322"/>
    </location>
</feature>
<evidence type="ECO:0000259" key="13">
    <source>
        <dbReference type="Pfam" id="PF01070"/>
    </source>
</evidence>
<proteinExistence type="inferred from homology"/>
<evidence type="ECO:0000256" key="10">
    <source>
        <dbReference type="ARBA" id="ARBA00025810"/>
    </source>
</evidence>
<dbReference type="InterPro" id="IPR011179">
    <property type="entry name" value="IPdP_isomerase"/>
</dbReference>
<keyword evidence="2 11" id="KW-0963">Cytoplasm</keyword>
<dbReference type="EMBL" id="JBHRZT010000020">
    <property type="protein sequence ID" value="MFC3882738.1"/>
    <property type="molecule type" value="Genomic_DNA"/>
</dbReference>
<dbReference type="CDD" id="cd02811">
    <property type="entry name" value="IDI-2_FMN"/>
    <property type="match status" value="1"/>
</dbReference>
<dbReference type="Gene3D" id="3.20.20.70">
    <property type="entry name" value="Aldolase class I"/>
    <property type="match status" value="1"/>
</dbReference>
<keyword evidence="7 11" id="KW-0521">NADP</keyword>
<dbReference type="PANTHER" id="PTHR43665:SF1">
    <property type="entry name" value="ISOPENTENYL-DIPHOSPHATE DELTA-ISOMERASE"/>
    <property type="match status" value="1"/>
</dbReference>
<keyword evidence="5 11" id="KW-0479">Metal-binding</keyword>
<name>A0ABV8AXP5_9BACI</name>
<dbReference type="Proteomes" id="UP001595752">
    <property type="component" value="Unassembled WGS sequence"/>
</dbReference>
<sequence length="355" mass="38920">MSRAQRKIDHIHHAIQTGQHRLHGFDDIIFVHNSLPNCAVNDVDLQTKIGELTLSSPIFINAMTGGGGQKTEKINRLLAQAANECQIAMAVGSQMAALRDPLEASSYKVVRKENPKGIVFANLGSEATVEQAEQAVDMLEADAMQIHLNVIQELVMPEGDRDFTGALKHIEQIVRRLPVPVIVKEVGFGMSHETVMQLKNVGVSIVDAGGYGGTNFSMIENERRQSQLSFFNEWGITTAASLGEVCTRHSDLYVIGSGGIQTSMDVAKSIALGASAVAMAGRLLSVLMKKDQEALIEEIRMIHEELTVIMAALGAKNMEDLKCVPVVIRGETHHWLHERGIDTTRYSRRNGTYLN</sequence>
<feature type="binding site" evidence="11">
    <location>
        <position position="214"/>
    </location>
    <ligand>
        <name>FMN</name>
        <dbReference type="ChEBI" id="CHEBI:58210"/>
    </ligand>
</feature>
<comment type="subcellular location">
    <subcellularLocation>
        <location evidence="11">Cytoplasm</location>
    </subcellularLocation>
</comment>
<comment type="caution">
    <text evidence="11">Lacks conserved residue(s) required for the propagation of feature annotation.</text>
</comment>
<evidence type="ECO:0000256" key="8">
    <source>
        <dbReference type="ARBA" id="ARBA00023229"/>
    </source>
</evidence>
<evidence type="ECO:0000256" key="9">
    <source>
        <dbReference type="ARBA" id="ARBA00023235"/>
    </source>
</evidence>
<dbReference type="SUPFAM" id="SSF51395">
    <property type="entry name" value="FMN-linked oxidoreductases"/>
    <property type="match status" value="1"/>
</dbReference>